<comment type="caution">
    <text evidence="8">The sequence shown here is derived from an EMBL/GenBank/DDBJ whole genome shotgun (WGS) entry which is preliminary data.</text>
</comment>
<evidence type="ECO:0000313" key="8">
    <source>
        <dbReference type="EMBL" id="OVA07653.1"/>
    </source>
</evidence>
<keyword evidence="7" id="KW-1133">Transmembrane helix</keyword>
<comment type="cofactor">
    <cofactor evidence="5">
        <name>heme</name>
        <dbReference type="ChEBI" id="CHEBI:30413"/>
    </cofactor>
</comment>
<evidence type="ECO:0000256" key="4">
    <source>
        <dbReference type="ARBA" id="ARBA00023004"/>
    </source>
</evidence>
<dbReference type="InterPro" id="IPR017972">
    <property type="entry name" value="Cyt_P450_CS"/>
</dbReference>
<accession>A0A200QB17</accession>
<keyword evidence="5 6" id="KW-0349">Heme</keyword>
<dbReference type="PRINTS" id="PR00385">
    <property type="entry name" value="P450"/>
</dbReference>
<dbReference type="PANTHER" id="PTHR47951">
    <property type="entry name" value="OS08G0547900 PROTEIN"/>
    <property type="match status" value="1"/>
</dbReference>
<keyword evidence="7" id="KW-0472">Membrane</keyword>
<dbReference type="FunCoup" id="A0A200QB17">
    <property type="interactions" value="816"/>
</dbReference>
<dbReference type="Gene3D" id="1.10.630.10">
    <property type="entry name" value="Cytochrome P450"/>
    <property type="match status" value="1"/>
</dbReference>
<dbReference type="InterPro" id="IPR036396">
    <property type="entry name" value="Cyt_P450_sf"/>
</dbReference>
<evidence type="ECO:0000256" key="5">
    <source>
        <dbReference type="PIRSR" id="PIRSR602401-1"/>
    </source>
</evidence>
<comment type="similarity">
    <text evidence="1 6">Belongs to the cytochrome P450 family.</text>
</comment>
<keyword evidence="4 5" id="KW-0408">Iron</keyword>
<dbReference type="GO" id="GO:0033075">
    <property type="term" value="P:isoquinoline alkaloid biosynthetic process"/>
    <property type="evidence" value="ECO:0007669"/>
    <property type="project" value="UniProtKB-ARBA"/>
</dbReference>
<dbReference type="GO" id="GO:0005506">
    <property type="term" value="F:iron ion binding"/>
    <property type="evidence" value="ECO:0007669"/>
    <property type="project" value="InterPro"/>
</dbReference>
<dbReference type="EMBL" id="MVGT01002446">
    <property type="protein sequence ID" value="OVA07653.1"/>
    <property type="molecule type" value="Genomic_DNA"/>
</dbReference>
<dbReference type="PROSITE" id="PS00086">
    <property type="entry name" value="CYTOCHROME_P450"/>
    <property type="match status" value="1"/>
</dbReference>
<dbReference type="AlphaFoldDB" id="A0A200QB17"/>
<proteinExistence type="inferred from homology"/>
<evidence type="ECO:0000313" key="9">
    <source>
        <dbReference type="Proteomes" id="UP000195402"/>
    </source>
</evidence>
<reference evidence="8 9" key="1">
    <citation type="journal article" date="2017" name="Mol. Plant">
        <title>The Genome of Medicinal Plant Macleaya cordata Provides New Insights into Benzylisoquinoline Alkaloids Metabolism.</title>
        <authorList>
            <person name="Liu X."/>
            <person name="Liu Y."/>
            <person name="Huang P."/>
            <person name="Ma Y."/>
            <person name="Qing Z."/>
            <person name="Tang Q."/>
            <person name="Cao H."/>
            <person name="Cheng P."/>
            <person name="Zheng Y."/>
            <person name="Yuan Z."/>
            <person name="Zhou Y."/>
            <person name="Liu J."/>
            <person name="Tang Z."/>
            <person name="Zhuo Y."/>
            <person name="Zhang Y."/>
            <person name="Yu L."/>
            <person name="Huang J."/>
            <person name="Yang P."/>
            <person name="Peng Q."/>
            <person name="Zhang J."/>
            <person name="Jiang W."/>
            <person name="Zhang Z."/>
            <person name="Lin K."/>
            <person name="Ro D.K."/>
            <person name="Chen X."/>
            <person name="Xiong X."/>
            <person name="Shang Y."/>
            <person name="Huang S."/>
            <person name="Zeng J."/>
        </authorList>
    </citation>
    <scope>NUCLEOTIDE SEQUENCE [LARGE SCALE GENOMIC DNA]</scope>
    <source>
        <strain evidence="9">cv. BLH2017</strain>
        <tissue evidence="8">Root</tissue>
    </source>
</reference>
<dbReference type="InterPro" id="IPR001128">
    <property type="entry name" value="Cyt_P450"/>
</dbReference>
<dbReference type="OrthoDB" id="2789670at2759"/>
<dbReference type="Proteomes" id="UP000195402">
    <property type="component" value="Unassembled WGS sequence"/>
</dbReference>
<dbReference type="OMA" id="TCAMANV"/>
<gene>
    <name evidence="8" type="ORF">BVC80_1827g5</name>
</gene>
<keyword evidence="2 5" id="KW-0479">Metal-binding</keyword>
<dbReference type="GO" id="GO:0016705">
    <property type="term" value="F:oxidoreductase activity, acting on paired donors, with incorporation or reduction of molecular oxygen"/>
    <property type="evidence" value="ECO:0007669"/>
    <property type="project" value="InterPro"/>
</dbReference>
<evidence type="ECO:0000256" key="1">
    <source>
        <dbReference type="ARBA" id="ARBA00010617"/>
    </source>
</evidence>
<dbReference type="InterPro" id="IPR002401">
    <property type="entry name" value="Cyt_P450_E_grp-I"/>
</dbReference>
<keyword evidence="3 6" id="KW-0560">Oxidoreductase</keyword>
<organism evidence="8 9">
    <name type="scientific">Macleaya cordata</name>
    <name type="common">Five-seeded plume-poppy</name>
    <name type="synonym">Bocconia cordata</name>
    <dbReference type="NCBI Taxonomy" id="56857"/>
    <lineage>
        <taxon>Eukaryota</taxon>
        <taxon>Viridiplantae</taxon>
        <taxon>Streptophyta</taxon>
        <taxon>Embryophyta</taxon>
        <taxon>Tracheophyta</taxon>
        <taxon>Spermatophyta</taxon>
        <taxon>Magnoliopsida</taxon>
        <taxon>Ranunculales</taxon>
        <taxon>Papaveraceae</taxon>
        <taxon>Papaveroideae</taxon>
        <taxon>Macleaya</taxon>
    </lineage>
</organism>
<dbReference type="PANTHER" id="PTHR47951:SF8">
    <property type="entry name" value="CYTOCHROME P450 93A2-LIKE"/>
    <property type="match status" value="1"/>
</dbReference>
<dbReference type="GO" id="GO:0020037">
    <property type="term" value="F:heme binding"/>
    <property type="evidence" value="ECO:0007669"/>
    <property type="project" value="InterPro"/>
</dbReference>
<keyword evidence="9" id="KW-1185">Reference proteome</keyword>
<name>A0A200QB17_MACCD</name>
<dbReference type="Pfam" id="PF00067">
    <property type="entry name" value="p450"/>
    <property type="match status" value="1"/>
</dbReference>
<keyword evidence="7" id="KW-0812">Transmembrane</keyword>
<dbReference type="InParanoid" id="A0A200QB17"/>
<evidence type="ECO:0000256" key="2">
    <source>
        <dbReference type="ARBA" id="ARBA00022723"/>
    </source>
</evidence>
<sequence>MISKISGCPWWWEDGHENKVIGVVVSVVVAVLVASWYVIRRSRCNRELQLPPGPRGLPLVGNLLSLEADLHVYFAKLAKVYGPIMKLQMGRKCCVVVSSSSLAKEVLRDQDATFANRDALISTLVFTYGGIDIVWSPSNPEWRTLRKICTQELLSHTNLDSCYALRRKEVRQTVRDLYHHKIDTPVNVGVQVFVTILNVMMSMLWGGTLQGEERTRVGGEFQQMFNAMIEVASKPNVSDLFPVLRWFDIQGIERQSKMLLGWMERIFDSVIDQHMKMDKANQAHKESKDFLQCLLKLVEQQDAKTHITMTQLKALLMDMVVAGTDTTSTTLEWVMAEMMQKPETMRKAQEELKEVVGMNNMVEESHLSKLQYLDAVVKETLRLHPPGPLLIPRRPSSSSTIGGYTVPKVATVFCNVWEMHRDPEVWDEPLDFQPERFLTSDLEKYDYRGNNFNYLPFGSGRRVCVGIPLAERMITYVLASLLHSFEWRLPEGTKLDLTEKFGIVLRKSTPLVAIPTPRLLNLELYN</sequence>
<dbReference type="FunFam" id="1.10.630.10:FF:000007">
    <property type="entry name" value="Cytochrome P450 76C4"/>
    <property type="match status" value="1"/>
</dbReference>
<evidence type="ECO:0000256" key="6">
    <source>
        <dbReference type="RuleBase" id="RU000461"/>
    </source>
</evidence>
<evidence type="ECO:0000256" key="7">
    <source>
        <dbReference type="SAM" id="Phobius"/>
    </source>
</evidence>
<keyword evidence="6" id="KW-0503">Monooxygenase</keyword>
<evidence type="ECO:0000256" key="3">
    <source>
        <dbReference type="ARBA" id="ARBA00023002"/>
    </source>
</evidence>
<dbReference type="STRING" id="56857.A0A200QB17"/>
<dbReference type="CDD" id="cd11073">
    <property type="entry name" value="CYP76-like"/>
    <property type="match status" value="1"/>
</dbReference>
<feature type="transmembrane region" description="Helical" evidence="7">
    <location>
        <begin position="20"/>
        <end position="39"/>
    </location>
</feature>
<feature type="binding site" description="axial binding residue" evidence="5">
    <location>
        <position position="464"/>
    </location>
    <ligand>
        <name>heme</name>
        <dbReference type="ChEBI" id="CHEBI:30413"/>
    </ligand>
    <ligandPart>
        <name>Fe</name>
        <dbReference type="ChEBI" id="CHEBI:18248"/>
    </ligandPart>
</feature>
<dbReference type="GO" id="GO:0004497">
    <property type="term" value="F:monooxygenase activity"/>
    <property type="evidence" value="ECO:0007669"/>
    <property type="project" value="UniProtKB-KW"/>
</dbReference>
<protein>
    <submittedName>
        <fullName evidence="8">Cytochrome P450</fullName>
    </submittedName>
</protein>
<dbReference type="SUPFAM" id="SSF48264">
    <property type="entry name" value="Cytochrome P450"/>
    <property type="match status" value="1"/>
</dbReference>
<dbReference type="PRINTS" id="PR00463">
    <property type="entry name" value="EP450I"/>
</dbReference>